<accession>A0AAN9T505</accession>
<reference evidence="3 4" key="1">
    <citation type="submission" date="2024-03" db="EMBL/GenBank/DDBJ databases">
        <title>Adaptation during the transition from Ophiocordyceps entomopathogen to insect associate is accompanied by gene loss and intensified selection.</title>
        <authorList>
            <person name="Ward C.M."/>
            <person name="Onetto C.A."/>
            <person name="Borneman A.R."/>
        </authorList>
    </citation>
    <scope>NUCLEOTIDE SEQUENCE [LARGE SCALE GENOMIC DNA]</scope>
    <source>
        <strain evidence="3">AWRI1</strain>
        <tissue evidence="3">Single Adult Female</tissue>
    </source>
</reference>
<dbReference type="AlphaFoldDB" id="A0AAN9T505"/>
<keyword evidence="4" id="KW-1185">Reference proteome</keyword>
<evidence type="ECO:0000256" key="2">
    <source>
        <dbReference type="SAM" id="SignalP"/>
    </source>
</evidence>
<proteinExistence type="predicted"/>
<protein>
    <submittedName>
        <fullName evidence="3">Uncharacterized protein</fullName>
    </submittedName>
</protein>
<feature type="region of interest" description="Disordered" evidence="1">
    <location>
        <begin position="352"/>
        <end position="412"/>
    </location>
</feature>
<organism evidence="3 4">
    <name type="scientific">Parthenolecanium corni</name>
    <dbReference type="NCBI Taxonomy" id="536013"/>
    <lineage>
        <taxon>Eukaryota</taxon>
        <taxon>Metazoa</taxon>
        <taxon>Ecdysozoa</taxon>
        <taxon>Arthropoda</taxon>
        <taxon>Hexapoda</taxon>
        <taxon>Insecta</taxon>
        <taxon>Pterygota</taxon>
        <taxon>Neoptera</taxon>
        <taxon>Paraneoptera</taxon>
        <taxon>Hemiptera</taxon>
        <taxon>Sternorrhyncha</taxon>
        <taxon>Coccoidea</taxon>
        <taxon>Coccidae</taxon>
        <taxon>Parthenolecanium</taxon>
    </lineage>
</organism>
<comment type="caution">
    <text evidence="3">The sequence shown here is derived from an EMBL/GenBank/DDBJ whole genome shotgun (WGS) entry which is preliminary data.</text>
</comment>
<feature type="compositionally biased region" description="Polar residues" evidence="1">
    <location>
        <begin position="367"/>
        <end position="385"/>
    </location>
</feature>
<dbReference type="Proteomes" id="UP001367676">
    <property type="component" value="Unassembled WGS sequence"/>
</dbReference>
<feature type="signal peptide" evidence="2">
    <location>
        <begin position="1"/>
        <end position="21"/>
    </location>
</feature>
<evidence type="ECO:0000256" key="1">
    <source>
        <dbReference type="SAM" id="MobiDB-lite"/>
    </source>
</evidence>
<evidence type="ECO:0000313" key="4">
    <source>
        <dbReference type="Proteomes" id="UP001367676"/>
    </source>
</evidence>
<feature type="chain" id="PRO_5042985883" evidence="2">
    <location>
        <begin position="22"/>
        <end position="500"/>
    </location>
</feature>
<gene>
    <name evidence="3" type="ORF">V9T40_011174</name>
</gene>
<evidence type="ECO:0000313" key="3">
    <source>
        <dbReference type="EMBL" id="KAK7573983.1"/>
    </source>
</evidence>
<sequence>MIVRFVLYILFQILAISSIDAAYPVQNQFINGLPSLGPYSNYEVLVNRPYPAPHAVIYEQPEAGPLANYNDLTSFEQLPSAIQVPSTKLVHRKSHSTPTYHKEEIKDVIEDVLKLMIDQRLCEVNNANGGSITKRSIGQNFASRAASSADIKSLNQQHLAFLKDLKPEDIKELIIKLLTPGASALATNRTLPLQQQSHSELPILNMPTSVWHTAPLQMPVFHSSPYIQNHLIPFRPFSHQQIISYEPLESAAVVQYHLINPYTQPPVAQPIVLNRMPPSSSPFVYSLQISAPVPSNQVGTKPSTSVPDSQIPDALKPFLLGEDSSSKPAFSSISMFSDSRILQPVETTTKKQVISTEKSQIDLRNPPANNVDNSSKVSTEETNPTVLKDKPTKRTAKSAYEDSVESGQVQPEENEQLLEAFKAIRENLKKNHACRITTTKRRAINERQLNGNFIRNPNYHDYLNRHAIPTFTLPSRHHSPTARIQYHKYAPHTLLRSSVW</sequence>
<name>A0AAN9T505_9HEMI</name>
<keyword evidence="2" id="KW-0732">Signal</keyword>
<dbReference type="EMBL" id="JBBCAQ010000037">
    <property type="protein sequence ID" value="KAK7573983.1"/>
    <property type="molecule type" value="Genomic_DNA"/>
</dbReference>